<dbReference type="InterPro" id="IPR008928">
    <property type="entry name" value="6-hairpin_glycosidase_sf"/>
</dbReference>
<protein>
    <submittedName>
        <fullName evidence="1">Uncharacterized protein</fullName>
    </submittedName>
</protein>
<dbReference type="Proteomes" id="UP000466966">
    <property type="component" value="Unassembled WGS sequence"/>
</dbReference>
<sequence length="639" mass="72539">MHRIKIELYNDDLPLLSVHHELRPRADLLITHMPRDLYPLGKNLDPAASRGCMEAAQRGHNDAVCYFTYEKPNFGSVVYCQDLTSLNPYFEITETTPDGSAGGRWPEIGFLLPTPLQKGQPALVPLPKGKWITVSDAKIVFHHDGDRDECASARRFLQMKAAAYRRIQRPPVQFRDWESRARQTVRALETSPKATISHYGHRYVHPYTASEYPDIMVQSSILAALSDFEHWSRDRLPFRVETAAGLNKFFDSKLPSLRRYLPNVGKDKNKNAVDSWYLFHPLVNLGRLAIDGDPIAKRYFLRSLEFACKTAPHFSYHWPIQFDVRDFSIIVAARNEDGLGQTDVGGLYAYVMLLAFQLCGEQRYLDEAKAAIDASRGMRFELAYQTNLTAWGAAACMRLWNVTDEGYYLRQAYVYLASFLHNCIIWNPKFRNARHYAMFFQPTCLHDAPYAAMYECFDAFVAIESCLKDSGPDLDEGVRMLLSEYSRYAVSNAWFYYPDVLPEDALATDIRNGHIDRELPFPLEDLYPDGQPAGQVGQEIYGAGAALVFASRMFRHVEGAPFKLYCDHFLMASERTSPRSIILHLSGGETCEALLAIIPDGSARQRIQVHSGATELVGRSQAGRREFLVPARGSLRVTW</sequence>
<dbReference type="AlphaFoldDB" id="A0A844YX25"/>
<dbReference type="RefSeq" id="WP_160772056.1">
    <property type="nucleotide sequence ID" value="NZ_WTYV01000004.1"/>
</dbReference>
<dbReference type="GO" id="GO:0005975">
    <property type="term" value="P:carbohydrate metabolic process"/>
    <property type="evidence" value="ECO:0007669"/>
    <property type="project" value="InterPro"/>
</dbReference>
<accession>A0A844YX25</accession>
<evidence type="ECO:0000313" key="1">
    <source>
        <dbReference type="EMBL" id="MXO72119.1"/>
    </source>
</evidence>
<reference evidence="1 2" key="1">
    <citation type="submission" date="2019-12" db="EMBL/GenBank/DDBJ databases">
        <title>Genomic-based taxomic classification of the family Erythrobacteraceae.</title>
        <authorList>
            <person name="Xu L."/>
        </authorList>
    </citation>
    <scope>NUCLEOTIDE SEQUENCE [LARGE SCALE GENOMIC DNA]</scope>
    <source>
        <strain evidence="1 2">M0322</strain>
    </source>
</reference>
<evidence type="ECO:0000313" key="2">
    <source>
        <dbReference type="Proteomes" id="UP000466966"/>
    </source>
</evidence>
<keyword evidence="2" id="KW-1185">Reference proteome</keyword>
<proteinExistence type="predicted"/>
<name>A0A844YX25_9SPHN</name>
<dbReference type="OrthoDB" id="7520791at2"/>
<dbReference type="SUPFAM" id="SSF48208">
    <property type="entry name" value="Six-hairpin glycosidases"/>
    <property type="match status" value="1"/>
</dbReference>
<organism evidence="1 2">
    <name type="scientific">Alteraurantiacibacter buctensis</name>
    <dbReference type="NCBI Taxonomy" id="1503981"/>
    <lineage>
        <taxon>Bacteria</taxon>
        <taxon>Pseudomonadati</taxon>
        <taxon>Pseudomonadota</taxon>
        <taxon>Alphaproteobacteria</taxon>
        <taxon>Sphingomonadales</taxon>
        <taxon>Erythrobacteraceae</taxon>
        <taxon>Alteraurantiacibacter</taxon>
    </lineage>
</organism>
<dbReference type="EMBL" id="WTYV01000004">
    <property type="protein sequence ID" value="MXO72119.1"/>
    <property type="molecule type" value="Genomic_DNA"/>
</dbReference>
<gene>
    <name evidence="1" type="ORF">GRI99_10810</name>
</gene>
<comment type="caution">
    <text evidence="1">The sequence shown here is derived from an EMBL/GenBank/DDBJ whole genome shotgun (WGS) entry which is preliminary data.</text>
</comment>